<protein>
    <submittedName>
        <fullName evidence="1">Uncharacterized protein</fullName>
    </submittedName>
</protein>
<sequence>MNCGECLLLSKLVLNGYINNSCMENVVATVLNNNNFFKKATEMENESRSKRSSLKNELPSSLPFCVKKHNI</sequence>
<dbReference type="EMBL" id="JYDV01000016">
    <property type="protein sequence ID" value="KRZ42065.1"/>
    <property type="molecule type" value="Genomic_DNA"/>
</dbReference>
<accession>A0A0V1K4A2</accession>
<proteinExistence type="predicted"/>
<evidence type="ECO:0000313" key="2">
    <source>
        <dbReference type="Proteomes" id="UP000054826"/>
    </source>
</evidence>
<organism evidence="1 2">
    <name type="scientific">Trichinella pseudospiralis</name>
    <name type="common">Parasitic roundworm</name>
    <dbReference type="NCBI Taxonomy" id="6337"/>
    <lineage>
        <taxon>Eukaryota</taxon>
        <taxon>Metazoa</taxon>
        <taxon>Ecdysozoa</taxon>
        <taxon>Nematoda</taxon>
        <taxon>Enoplea</taxon>
        <taxon>Dorylaimia</taxon>
        <taxon>Trichinellida</taxon>
        <taxon>Trichinellidae</taxon>
        <taxon>Trichinella</taxon>
    </lineage>
</organism>
<dbReference type="AlphaFoldDB" id="A0A0V1K4A2"/>
<comment type="caution">
    <text evidence="1">The sequence shown here is derived from an EMBL/GenBank/DDBJ whole genome shotgun (WGS) entry which is preliminary data.</text>
</comment>
<evidence type="ECO:0000313" key="1">
    <source>
        <dbReference type="EMBL" id="KRZ42065.1"/>
    </source>
</evidence>
<name>A0A0V1K4A2_TRIPS</name>
<reference evidence="1 2" key="1">
    <citation type="submission" date="2015-01" db="EMBL/GenBank/DDBJ databases">
        <title>Evolution of Trichinella species and genotypes.</title>
        <authorList>
            <person name="Korhonen P.K."/>
            <person name="Edoardo P."/>
            <person name="Giuseppe L.R."/>
            <person name="Gasser R.B."/>
        </authorList>
    </citation>
    <scope>NUCLEOTIDE SEQUENCE [LARGE SCALE GENOMIC DNA]</scope>
    <source>
        <strain evidence="1">ISS176</strain>
    </source>
</reference>
<dbReference type="Proteomes" id="UP000054826">
    <property type="component" value="Unassembled WGS sequence"/>
</dbReference>
<gene>
    <name evidence="1" type="ORF">T4C_6862</name>
</gene>